<feature type="transmembrane region" description="Helical" evidence="5">
    <location>
        <begin position="122"/>
        <end position="140"/>
    </location>
</feature>
<feature type="transmembrane region" description="Helical" evidence="5">
    <location>
        <begin position="305"/>
        <end position="322"/>
    </location>
</feature>
<dbReference type="Pfam" id="PF13515">
    <property type="entry name" value="FUSC_2"/>
    <property type="match status" value="1"/>
</dbReference>
<comment type="caution">
    <text evidence="7">The sequence shown here is derived from an EMBL/GenBank/DDBJ whole genome shotgun (WGS) entry which is preliminary data.</text>
</comment>
<evidence type="ECO:0000313" key="7">
    <source>
        <dbReference type="EMBL" id="TPG29850.1"/>
    </source>
</evidence>
<keyword evidence="8" id="KW-1185">Reference proteome</keyword>
<evidence type="ECO:0000256" key="1">
    <source>
        <dbReference type="ARBA" id="ARBA00004141"/>
    </source>
</evidence>
<feature type="transmembrane region" description="Helical" evidence="5">
    <location>
        <begin position="425"/>
        <end position="446"/>
    </location>
</feature>
<feature type="transmembrane region" description="Helical" evidence="5">
    <location>
        <begin position="400"/>
        <end position="419"/>
    </location>
</feature>
<keyword evidence="3 5" id="KW-1133">Transmembrane helix</keyword>
<sequence>MGAGGVAPALSKSAPNSRSRWPQAVRAAVSSAIPVVVGTAAGNVGAGLIATLGSFTSRFGGDRPYLNRGVQLAVVSVTLAAAVTVGSWAARLPWLGIGVVSLVAVAAVWLCNALAVGPPGAYVFALACAAGVGVSAARLAPWQLGVLVLSGGAVAWLVQMAGVVRGRRRPERAAVAAAGSAVAAYVEAVGSPAEAAARHRAATAMHGAWNALISYQPTERSDDTLQRLRAATHSLHVLFADSLSATAVGDGPPLDAAATARRLAELEVAPETVSTRHTDRVPLGRPPTGTLLRRALRPGSHVRHVMVRVAIAAPLAGTAATLLGIGHAYWAIAAAVLVLHQGADRSRTLQRGADRLVGTWVGLILAAGILLLHPQGWWLALILAVLQVVIELLVVRHYGLASVFITAAALTIATGTRQVDIGDLLLARGSDTVVGCAAGVAVFLGLSRFQESTRLVDAIAECLDAAASAVPHLAKDTATLAARTSRRDLQLAVIDLRDAADAAAAGSTRLRATGRRLGPAAIAAEGLAYGTIAACWEMDGRAAGPLLGADEANAVLAQLRELAFALRANAELPVGDGAPGFLAGDLTALRDALARNLR</sequence>
<keyword evidence="2 5" id="KW-0812">Transmembrane</keyword>
<evidence type="ECO:0000256" key="3">
    <source>
        <dbReference type="ARBA" id="ARBA00022989"/>
    </source>
</evidence>
<reference evidence="7 8" key="1">
    <citation type="journal article" date="2019" name="Environ. Microbiol.">
        <title>Species interactions and distinct microbial communities in high Arctic permafrost affected cryosols are associated with the CH4 and CO2 gas fluxes.</title>
        <authorList>
            <person name="Altshuler I."/>
            <person name="Hamel J."/>
            <person name="Turney S."/>
            <person name="Magnuson E."/>
            <person name="Levesque R."/>
            <person name="Greer C."/>
            <person name="Whyte L.G."/>
        </authorList>
    </citation>
    <scope>NUCLEOTIDE SEQUENCE [LARGE SCALE GENOMIC DNA]</scope>
    <source>
        <strain evidence="7 8">S5.20</strain>
    </source>
</reference>
<gene>
    <name evidence="7" type="ORF">EAH80_25465</name>
</gene>
<dbReference type="Proteomes" id="UP000320095">
    <property type="component" value="Unassembled WGS sequence"/>
</dbReference>
<dbReference type="AlphaFoldDB" id="A0A502E0B2"/>
<feature type="transmembrane region" description="Helical" evidence="5">
    <location>
        <begin position="94"/>
        <end position="115"/>
    </location>
</feature>
<feature type="transmembrane region" description="Helical" evidence="5">
    <location>
        <begin position="27"/>
        <end position="53"/>
    </location>
</feature>
<protein>
    <submittedName>
        <fullName evidence="7">FUSC family protein</fullName>
    </submittedName>
</protein>
<evidence type="ECO:0000256" key="4">
    <source>
        <dbReference type="ARBA" id="ARBA00023136"/>
    </source>
</evidence>
<comment type="subcellular location">
    <subcellularLocation>
        <location evidence="1">Membrane</location>
        <topology evidence="1">Multi-pass membrane protein</topology>
    </subcellularLocation>
</comment>
<feature type="domain" description="Integral membrane bound transporter" evidence="6">
    <location>
        <begin position="315"/>
        <end position="442"/>
    </location>
</feature>
<dbReference type="GO" id="GO:0016020">
    <property type="term" value="C:membrane"/>
    <property type="evidence" value="ECO:0007669"/>
    <property type="project" value="UniProtKB-SubCell"/>
</dbReference>
<evidence type="ECO:0000313" key="8">
    <source>
        <dbReference type="Proteomes" id="UP000320095"/>
    </source>
</evidence>
<proteinExistence type="predicted"/>
<evidence type="ECO:0000256" key="2">
    <source>
        <dbReference type="ARBA" id="ARBA00022692"/>
    </source>
</evidence>
<keyword evidence="4 5" id="KW-0472">Membrane</keyword>
<evidence type="ECO:0000256" key="5">
    <source>
        <dbReference type="SAM" id="Phobius"/>
    </source>
</evidence>
<dbReference type="InterPro" id="IPR049453">
    <property type="entry name" value="Memb_transporter_dom"/>
</dbReference>
<feature type="transmembrane region" description="Helical" evidence="5">
    <location>
        <begin position="146"/>
        <end position="164"/>
    </location>
</feature>
<dbReference type="EMBL" id="RCZG01000014">
    <property type="protein sequence ID" value="TPG29850.1"/>
    <property type="molecule type" value="Genomic_DNA"/>
</dbReference>
<evidence type="ECO:0000259" key="6">
    <source>
        <dbReference type="Pfam" id="PF13515"/>
    </source>
</evidence>
<accession>A0A502E0B2</accession>
<feature type="transmembrane region" description="Helical" evidence="5">
    <location>
        <begin position="65"/>
        <end position="88"/>
    </location>
</feature>
<name>A0A502E0B2_9MYCO</name>
<organism evidence="7 8">
    <name type="scientific">Mycolicibacterium hodleri</name>
    <dbReference type="NCBI Taxonomy" id="49897"/>
    <lineage>
        <taxon>Bacteria</taxon>
        <taxon>Bacillati</taxon>
        <taxon>Actinomycetota</taxon>
        <taxon>Actinomycetes</taxon>
        <taxon>Mycobacteriales</taxon>
        <taxon>Mycobacteriaceae</taxon>
        <taxon>Mycolicibacterium</taxon>
    </lineage>
</organism>